<feature type="region of interest" description="Disordered" evidence="1">
    <location>
        <begin position="95"/>
        <end position="138"/>
    </location>
</feature>
<proteinExistence type="predicted"/>
<dbReference type="AlphaFoldDB" id="A0A2K1JE97"/>
<protein>
    <submittedName>
        <fullName evidence="2 3">Uncharacterized protein</fullName>
    </submittedName>
</protein>
<dbReference type="EMBL" id="ABEU02000015">
    <property type="protein sequence ID" value="PNR39856.1"/>
    <property type="molecule type" value="Genomic_DNA"/>
</dbReference>
<dbReference type="EnsemblPlants" id="Pp3c15_23360V3.1">
    <property type="protein sequence ID" value="Pp3c15_23360V3.1"/>
    <property type="gene ID" value="Pp3c15_23360"/>
</dbReference>
<reference evidence="2 4" key="2">
    <citation type="journal article" date="2018" name="Plant J.">
        <title>The Physcomitrella patens chromosome-scale assembly reveals moss genome structure and evolution.</title>
        <authorList>
            <person name="Lang D."/>
            <person name="Ullrich K.K."/>
            <person name="Murat F."/>
            <person name="Fuchs J."/>
            <person name="Jenkins J."/>
            <person name="Haas F.B."/>
            <person name="Piednoel M."/>
            <person name="Gundlach H."/>
            <person name="Van Bel M."/>
            <person name="Meyberg R."/>
            <person name="Vives C."/>
            <person name="Morata J."/>
            <person name="Symeonidi A."/>
            <person name="Hiss M."/>
            <person name="Muchero W."/>
            <person name="Kamisugi Y."/>
            <person name="Saleh O."/>
            <person name="Blanc G."/>
            <person name="Decker E.L."/>
            <person name="van Gessel N."/>
            <person name="Grimwood J."/>
            <person name="Hayes R.D."/>
            <person name="Graham S.W."/>
            <person name="Gunter L.E."/>
            <person name="McDaniel S.F."/>
            <person name="Hoernstein S.N.W."/>
            <person name="Larsson A."/>
            <person name="Li F.W."/>
            <person name="Perroud P.F."/>
            <person name="Phillips J."/>
            <person name="Ranjan P."/>
            <person name="Rokshar D.S."/>
            <person name="Rothfels C.J."/>
            <person name="Schneider L."/>
            <person name="Shu S."/>
            <person name="Stevenson D.W."/>
            <person name="Thummler F."/>
            <person name="Tillich M."/>
            <person name="Villarreal Aguilar J.C."/>
            <person name="Widiez T."/>
            <person name="Wong G.K."/>
            <person name="Wymore A."/>
            <person name="Zhang Y."/>
            <person name="Zimmer A.D."/>
            <person name="Quatrano R.S."/>
            <person name="Mayer K.F.X."/>
            <person name="Goodstein D."/>
            <person name="Casacuberta J.M."/>
            <person name="Vandepoele K."/>
            <person name="Reski R."/>
            <person name="Cuming A.C."/>
            <person name="Tuskan G.A."/>
            <person name="Maumus F."/>
            <person name="Salse J."/>
            <person name="Schmutz J."/>
            <person name="Rensing S.A."/>
        </authorList>
    </citation>
    <scope>NUCLEOTIDE SEQUENCE [LARGE SCALE GENOMIC DNA]</scope>
    <source>
        <strain evidence="3 4">cv. Gransden 2004</strain>
    </source>
</reference>
<evidence type="ECO:0000313" key="3">
    <source>
        <dbReference type="EnsemblPlants" id="Pp3c15_23360V3.1"/>
    </source>
</evidence>
<evidence type="ECO:0000313" key="4">
    <source>
        <dbReference type="Proteomes" id="UP000006727"/>
    </source>
</evidence>
<accession>A0A2K1JE97</accession>
<sequence length="138" mass="14551">MNGGCPHSECGTVEEHFAGAGAEMMAGVPSSLPAARKFTRLGQSGQLFHQTHFGLAKKKTNDPRAGVDNFQQLIGGGGGAVELVPPKLGLFSSAPDFAPCPGEKLTRPLPYPARPKPGLNQHPKPPPQSREASCRSRQ</sequence>
<dbReference type="Gramene" id="Pp3c15_23360V3.1">
    <property type="protein sequence ID" value="Pp3c15_23360V3.1"/>
    <property type="gene ID" value="Pp3c15_23360"/>
</dbReference>
<dbReference type="InParanoid" id="A0A2K1JE97"/>
<reference evidence="2 4" key="1">
    <citation type="journal article" date="2008" name="Science">
        <title>The Physcomitrella genome reveals evolutionary insights into the conquest of land by plants.</title>
        <authorList>
            <person name="Rensing S."/>
            <person name="Lang D."/>
            <person name="Zimmer A."/>
            <person name="Terry A."/>
            <person name="Salamov A."/>
            <person name="Shapiro H."/>
            <person name="Nishiyama T."/>
            <person name="Perroud P.-F."/>
            <person name="Lindquist E."/>
            <person name="Kamisugi Y."/>
            <person name="Tanahashi T."/>
            <person name="Sakakibara K."/>
            <person name="Fujita T."/>
            <person name="Oishi K."/>
            <person name="Shin-I T."/>
            <person name="Kuroki Y."/>
            <person name="Toyoda A."/>
            <person name="Suzuki Y."/>
            <person name="Hashimoto A."/>
            <person name="Yamaguchi K."/>
            <person name="Sugano A."/>
            <person name="Kohara Y."/>
            <person name="Fujiyama A."/>
            <person name="Anterola A."/>
            <person name="Aoki S."/>
            <person name="Ashton N."/>
            <person name="Barbazuk W.B."/>
            <person name="Barker E."/>
            <person name="Bennetzen J."/>
            <person name="Bezanilla M."/>
            <person name="Blankenship R."/>
            <person name="Cho S.H."/>
            <person name="Dutcher S."/>
            <person name="Estelle M."/>
            <person name="Fawcett J.A."/>
            <person name="Gundlach H."/>
            <person name="Hanada K."/>
            <person name="Heyl A."/>
            <person name="Hicks K.A."/>
            <person name="Hugh J."/>
            <person name="Lohr M."/>
            <person name="Mayer K."/>
            <person name="Melkozernov A."/>
            <person name="Murata T."/>
            <person name="Nelson D."/>
            <person name="Pils B."/>
            <person name="Prigge M."/>
            <person name="Reiss B."/>
            <person name="Renner T."/>
            <person name="Rombauts S."/>
            <person name="Rushton P."/>
            <person name="Sanderfoot A."/>
            <person name="Schween G."/>
            <person name="Shiu S.-H."/>
            <person name="Stueber K."/>
            <person name="Theodoulou F.L."/>
            <person name="Tu H."/>
            <person name="Van de Peer Y."/>
            <person name="Verrier P.J."/>
            <person name="Waters E."/>
            <person name="Wood A."/>
            <person name="Yang L."/>
            <person name="Cove D."/>
            <person name="Cuming A."/>
            <person name="Hasebe M."/>
            <person name="Lucas S."/>
            <person name="Mishler D.B."/>
            <person name="Reski R."/>
            <person name="Grigoriev I."/>
            <person name="Quatrano R.S."/>
            <person name="Boore J.L."/>
        </authorList>
    </citation>
    <scope>NUCLEOTIDE SEQUENCE [LARGE SCALE GENOMIC DNA]</scope>
    <source>
        <strain evidence="3 4">cv. Gransden 2004</strain>
    </source>
</reference>
<evidence type="ECO:0000256" key="1">
    <source>
        <dbReference type="SAM" id="MobiDB-lite"/>
    </source>
</evidence>
<evidence type="ECO:0000313" key="2">
    <source>
        <dbReference type="EMBL" id="PNR39856.1"/>
    </source>
</evidence>
<dbReference type="PaxDb" id="3218-PP1S66_114V6.1"/>
<dbReference type="Proteomes" id="UP000006727">
    <property type="component" value="Chromosome 15"/>
</dbReference>
<keyword evidence="4" id="KW-1185">Reference proteome</keyword>
<reference evidence="3" key="3">
    <citation type="submission" date="2020-12" db="UniProtKB">
        <authorList>
            <consortium name="EnsemblPlants"/>
        </authorList>
    </citation>
    <scope>IDENTIFICATION</scope>
</reference>
<organism evidence="2">
    <name type="scientific">Physcomitrium patens</name>
    <name type="common">Spreading-leaved earth moss</name>
    <name type="synonym">Physcomitrella patens</name>
    <dbReference type="NCBI Taxonomy" id="3218"/>
    <lineage>
        <taxon>Eukaryota</taxon>
        <taxon>Viridiplantae</taxon>
        <taxon>Streptophyta</taxon>
        <taxon>Embryophyta</taxon>
        <taxon>Bryophyta</taxon>
        <taxon>Bryophytina</taxon>
        <taxon>Bryopsida</taxon>
        <taxon>Funariidae</taxon>
        <taxon>Funariales</taxon>
        <taxon>Funariaceae</taxon>
        <taxon>Physcomitrium</taxon>
    </lineage>
</organism>
<gene>
    <name evidence="2" type="ORF">PHYPA_020136</name>
</gene>
<name>A0A2K1JE97_PHYPA</name>